<organism evidence="3">
    <name type="scientific">viral metagenome</name>
    <dbReference type="NCBI Taxonomy" id="1070528"/>
    <lineage>
        <taxon>unclassified sequences</taxon>
        <taxon>metagenomes</taxon>
        <taxon>organismal metagenomes</taxon>
    </lineage>
</organism>
<dbReference type="InterPro" id="IPR006166">
    <property type="entry name" value="ERCC4_domain"/>
</dbReference>
<dbReference type="InterPro" id="IPR047416">
    <property type="entry name" value="XPF_nuclease_Mus81"/>
</dbReference>
<evidence type="ECO:0000313" key="3">
    <source>
        <dbReference type="EMBL" id="QHT90257.1"/>
    </source>
</evidence>
<dbReference type="PANTHER" id="PTHR13451">
    <property type="entry name" value="CLASS II CROSSOVER JUNCTION ENDONUCLEASE MUS81"/>
    <property type="match status" value="1"/>
</dbReference>
<dbReference type="CDD" id="cd20074">
    <property type="entry name" value="XPF_nuclease_Mus81"/>
    <property type="match status" value="1"/>
</dbReference>
<dbReference type="GO" id="GO:0048257">
    <property type="term" value="F:3'-flap endonuclease activity"/>
    <property type="evidence" value="ECO:0007669"/>
    <property type="project" value="TreeGrafter"/>
</dbReference>
<dbReference type="GO" id="GO:0048476">
    <property type="term" value="C:Holliday junction resolvase complex"/>
    <property type="evidence" value="ECO:0007669"/>
    <property type="project" value="TreeGrafter"/>
</dbReference>
<dbReference type="GO" id="GO:0005634">
    <property type="term" value="C:nucleus"/>
    <property type="evidence" value="ECO:0007669"/>
    <property type="project" value="TreeGrafter"/>
</dbReference>
<dbReference type="Gene3D" id="3.40.50.10130">
    <property type="match status" value="1"/>
</dbReference>
<accession>A0A6C0ICV5</accession>
<dbReference type="InterPro" id="IPR033309">
    <property type="entry name" value="Mus81"/>
</dbReference>
<reference evidence="3" key="1">
    <citation type="journal article" date="2020" name="Nature">
        <title>Giant virus diversity and host interactions through global metagenomics.</title>
        <authorList>
            <person name="Schulz F."/>
            <person name="Roux S."/>
            <person name="Paez-Espino D."/>
            <person name="Jungbluth S."/>
            <person name="Walsh D.A."/>
            <person name="Denef V.J."/>
            <person name="McMahon K.D."/>
            <person name="Konstantinidis K.T."/>
            <person name="Eloe-Fadrosh E.A."/>
            <person name="Kyrpides N.C."/>
            <person name="Woyke T."/>
        </authorList>
    </citation>
    <scope>NUCLEOTIDE SEQUENCE</scope>
    <source>
        <strain evidence="3">GVMAG-M-3300023184-68</strain>
    </source>
</reference>
<dbReference type="GO" id="GO:0006308">
    <property type="term" value="P:DNA catabolic process"/>
    <property type="evidence" value="ECO:0007669"/>
    <property type="project" value="InterPro"/>
</dbReference>
<dbReference type="GO" id="GO:0000727">
    <property type="term" value="P:double-strand break repair via break-induced replication"/>
    <property type="evidence" value="ECO:0007669"/>
    <property type="project" value="TreeGrafter"/>
</dbReference>
<dbReference type="EMBL" id="MN740153">
    <property type="protein sequence ID" value="QHT90257.1"/>
    <property type="molecule type" value="Genomic_DNA"/>
</dbReference>
<sequence>MYYTILGVIHMKIIIDERETTLYNSLLTLCSNTSPPITINKQVLPLGDIIVEFDDKTTAVIMERKSLSDLISSIRDGRYEEQSHRLIHSSDISRHNIVYIIEGIVNQLSQYDRDLVYATMTSLNFYKGFSVIRTSSIQDTAEYIKTMVVKMQKNTNNKKFPWNHQDQTSQLVIEDNQKQDNTETSPPIPPPYCSVVKKVKKDNITPANIGEIVLCQIPGISSVSAVAIMKKFGTVRNLIDVVSKDSNCMNDLYTTSSAGNRKLGSNIITNIRKYLIGDTTSLPNL</sequence>
<dbReference type="SMART" id="SM00891">
    <property type="entry name" value="ERCC4"/>
    <property type="match status" value="1"/>
</dbReference>
<keyword evidence="1" id="KW-0378">Hydrolase</keyword>
<feature type="domain" description="ERCC4" evidence="2">
    <location>
        <begin position="12"/>
        <end position="105"/>
    </location>
</feature>
<protein>
    <recommendedName>
        <fullName evidence="2">ERCC4 domain-containing protein</fullName>
    </recommendedName>
</protein>
<dbReference type="InterPro" id="IPR011335">
    <property type="entry name" value="Restrct_endonuc-II-like"/>
</dbReference>
<evidence type="ECO:0000259" key="2">
    <source>
        <dbReference type="SMART" id="SM00891"/>
    </source>
</evidence>
<evidence type="ECO:0000256" key="1">
    <source>
        <dbReference type="ARBA" id="ARBA00022801"/>
    </source>
</evidence>
<proteinExistence type="predicted"/>
<dbReference type="SUPFAM" id="SSF52980">
    <property type="entry name" value="Restriction endonuclease-like"/>
    <property type="match status" value="1"/>
</dbReference>
<dbReference type="GO" id="GO:0000712">
    <property type="term" value="P:resolution of meiotic recombination intermediates"/>
    <property type="evidence" value="ECO:0007669"/>
    <property type="project" value="TreeGrafter"/>
</dbReference>
<dbReference type="PANTHER" id="PTHR13451:SF0">
    <property type="entry name" value="CROSSOVER JUNCTION ENDONUCLEASE MUS81"/>
    <property type="match status" value="1"/>
</dbReference>
<name>A0A6C0ICV5_9ZZZZ</name>
<dbReference type="GO" id="GO:0031573">
    <property type="term" value="P:mitotic intra-S DNA damage checkpoint signaling"/>
    <property type="evidence" value="ECO:0007669"/>
    <property type="project" value="TreeGrafter"/>
</dbReference>
<dbReference type="AlphaFoldDB" id="A0A6C0ICV5"/>
<dbReference type="Pfam" id="PF02732">
    <property type="entry name" value="ERCC4"/>
    <property type="match status" value="1"/>
</dbReference>
<dbReference type="GO" id="GO:0003677">
    <property type="term" value="F:DNA binding"/>
    <property type="evidence" value="ECO:0007669"/>
    <property type="project" value="InterPro"/>
</dbReference>
<dbReference type="GO" id="GO:0008821">
    <property type="term" value="F:crossover junction DNA endonuclease activity"/>
    <property type="evidence" value="ECO:0007669"/>
    <property type="project" value="InterPro"/>
</dbReference>